<evidence type="ECO:0000256" key="7">
    <source>
        <dbReference type="ARBA" id="ARBA00022989"/>
    </source>
</evidence>
<evidence type="ECO:0000256" key="5">
    <source>
        <dbReference type="ARBA" id="ARBA00022475"/>
    </source>
</evidence>
<dbReference type="InterPro" id="IPR004763">
    <property type="entry name" value="CusA-like"/>
</dbReference>
<dbReference type="SUPFAM" id="SSF56954">
    <property type="entry name" value="Outer membrane efflux proteins (OEP)"/>
    <property type="match status" value="1"/>
</dbReference>
<keyword evidence="5" id="KW-1003">Cell membrane</keyword>
<dbReference type="SUPFAM" id="SSF82866">
    <property type="entry name" value="Multidrug efflux transporter AcrB transmembrane domain"/>
    <property type="match status" value="2"/>
</dbReference>
<keyword evidence="6" id="KW-0812">Transmembrane</keyword>
<dbReference type="InterPro" id="IPR003423">
    <property type="entry name" value="OMP_efflux"/>
</dbReference>
<dbReference type="PANTHER" id="PTHR32063:SF24">
    <property type="entry name" value="CATION EFFLUX SYSTEM (ACRB_ACRD_ACRF FAMILY)"/>
    <property type="match status" value="1"/>
</dbReference>
<dbReference type="GeneID" id="97179498"/>
<keyword evidence="7" id="KW-1133">Transmembrane helix</keyword>
<dbReference type="InterPro" id="IPR001036">
    <property type="entry name" value="Acrflvin-R"/>
</dbReference>
<sequence>MLNKIIHFSIKNKLVIGLFTLALICWGTYSITRLPIDATPDITDNQVMVITVSPTLAAQEVEQLVTFPVEQTMVSIPGIKDMRSFSRFGLSIVTIVFEEKVDIYWGRQQVQERLSIASKNIPPGVGTPEMAPVTTGLGEIFQYVVHPQKGYEDKFDATELRTIQDWIIKRQLLGTPGVAEVSGFGGFVKQYQIAVNPDKLASQNITISDIFNALEKNNQNTGGAYIDKGPNAYFIRTEGLVKNTEEIGNIVIKKENGTPVYIRDVADVGFGNGPRYGAATRNGQGETVTGIVMMLKGANSSEVISNVKEKIAEIQKGLPKGVEIEPFLDRKKLVDGAISTVSTNLIEGALIVVFVLILFLGNLRGGLVVASVIPLTMLFAICMMNLFGVSGNLMSLGAIDFGIIVDGTVIIVEAVMHRIAGSKMRYGGIEKLTQEQMDEEVYESSRKIRSAAAFGEIIILIVYLPLLALVGVEGKMFTPMAQTVSFAILGAFLLSFTYVPMMSALVLSKKTSHKENFSDRMMNAIQKVYSPIIEGAMKKKLLVVVVAVALFAITVWTFHRMGAEFIPQLDEGDFAVETRVPVGSSINQMIAVSKKAQDILLKNYPEVKQVVNKIGSGEIPTDPMPIEAGDMIVVLKPKKEWSSAKNREELIEKMQESLAVIPNATFSFQQPIQMRFNELLTGAKQDVVIKIYGEDLDILSDIGSDIGKKIKSIAGVEDLYIEEITGLPQINISFNRDKIGQYGMNVEDINSVVSAGFAGKISGLVYEGERRFDLVVRLDSASRVDITDVQNLFVSTPDGQQVPLNELAEISYKPGPVQIQRDNAKRRITVGFNVRNRDVKSIVNDIQDVIAAKVKLPAGYYVTYGGQFKNLEEANGRLAVALPVALLLILILLYFTFHSVKQGLLIFTAIPLSAIGGVFALLIRDMPFSISAGVGFIALFGVAVLNGIVLIAEFNRLEAEGITDIEERVRIGTKMRLRPVLMTATVASLGFLPMAISASSGAEVQRPLATVVIGGLITATALTILVLPVLYIYFSKSSKKNKMNTAIAWLIVPLLALPAISKAQQADNNGLKSLSLQQAIDIALKNNHQIRIANYDIGLQQELKKGSITMPKTEVSYTQGVVSNPTVTDNLINLTQRLDFPTVYGRQSKVAEEKVKSSMAYKALTENDLRREVKLAYTQYQYALEKKKLLLQQDSIYIKLSKASNARYRAGEATSLENVTSEVQSKQIQNELEKNASDITIAQQMLQTLLNINVDVVISEKELLAKDLSLDQQSLNSQDNPLLSYLKQEIEVSRKTTELEKSRALPDIILGFSSQTYKGMQTINGIDRTYTGMDRFNFFQVGLGIPIFPGGYRAKINASRINEQRAQAQVDLAQTNLNGQLKELVQEYLKFKKSLIYYQQQALPQAQLIIANSDKSFKSGDISYTQYLQNLTLSNTIQAEYLDNLYKYNRTIIAIEAVLGNK</sequence>
<evidence type="ECO:0000313" key="10">
    <source>
        <dbReference type="Proteomes" id="UP000251241"/>
    </source>
</evidence>
<dbReference type="GO" id="GO:0005886">
    <property type="term" value="C:plasma membrane"/>
    <property type="evidence" value="ECO:0007669"/>
    <property type="project" value="UniProtKB-SubCell"/>
</dbReference>
<accession>A0A2X2JKM4</accession>
<dbReference type="Gene3D" id="3.30.70.1440">
    <property type="entry name" value="Multidrug efflux transporter AcrB pore domain"/>
    <property type="match status" value="1"/>
</dbReference>
<keyword evidence="8" id="KW-0472">Membrane</keyword>
<dbReference type="PRINTS" id="PR00702">
    <property type="entry name" value="ACRIFLAVINRP"/>
</dbReference>
<evidence type="ECO:0000256" key="4">
    <source>
        <dbReference type="ARBA" id="ARBA00022448"/>
    </source>
</evidence>
<gene>
    <name evidence="9" type="primary">czcA_9</name>
    <name evidence="9" type="ORF">NCTC11343_04574</name>
</gene>
<dbReference type="NCBIfam" id="TIGR00914">
    <property type="entry name" value="2A0601"/>
    <property type="match status" value="1"/>
</dbReference>
<reference evidence="9 10" key="1">
    <citation type="submission" date="2018-06" db="EMBL/GenBank/DDBJ databases">
        <authorList>
            <consortium name="Pathogen Informatics"/>
            <person name="Doyle S."/>
        </authorList>
    </citation>
    <scope>NUCLEOTIDE SEQUENCE [LARGE SCALE GENOMIC DNA]</scope>
    <source>
        <strain evidence="9 10">NCTC11343</strain>
    </source>
</reference>
<dbReference type="Gene3D" id="1.20.1600.10">
    <property type="entry name" value="Outer membrane efflux proteins (OEP)"/>
    <property type="match status" value="1"/>
</dbReference>
<comment type="subcellular location">
    <subcellularLocation>
        <location evidence="1">Cell membrane</location>
        <topology evidence="1">Multi-pass membrane protein</topology>
    </subcellularLocation>
</comment>
<name>A0A2X2JKM4_SPHMU</name>
<dbReference type="SUPFAM" id="SSF82714">
    <property type="entry name" value="Multidrug efflux transporter AcrB TolC docking domain, DN and DC subdomains"/>
    <property type="match status" value="2"/>
</dbReference>
<comment type="similarity">
    <text evidence="2">Belongs to the outer membrane factor (OMF) (TC 1.B.17) family.</text>
</comment>
<comment type="similarity">
    <text evidence="3">Belongs to the resistance-nodulation-cell division (RND) (TC 2.A.6) family.</text>
</comment>
<dbReference type="Gene3D" id="3.30.2090.10">
    <property type="entry name" value="Multidrug efflux transporter AcrB TolC docking domain, DN and DC subdomains"/>
    <property type="match status" value="2"/>
</dbReference>
<dbReference type="Proteomes" id="UP000251241">
    <property type="component" value="Unassembled WGS sequence"/>
</dbReference>
<evidence type="ECO:0000256" key="1">
    <source>
        <dbReference type="ARBA" id="ARBA00004651"/>
    </source>
</evidence>
<dbReference type="Gene3D" id="3.30.70.1430">
    <property type="entry name" value="Multidrug efflux transporter AcrB pore domain"/>
    <property type="match status" value="2"/>
</dbReference>
<dbReference type="GO" id="GO:0042910">
    <property type="term" value="F:xenobiotic transmembrane transporter activity"/>
    <property type="evidence" value="ECO:0007669"/>
    <property type="project" value="TreeGrafter"/>
</dbReference>
<dbReference type="PANTHER" id="PTHR32063">
    <property type="match status" value="1"/>
</dbReference>
<dbReference type="RefSeq" id="WP_088162421.1">
    <property type="nucleotide sequence ID" value="NZ_CP069793.1"/>
</dbReference>
<dbReference type="Pfam" id="PF00873">
    <property type="entry name" value="ACR_tran"/>
    <property type="match status" value="1"/>
</dbReference>
<dbReference type="InterPro" id="IPR027463">
    <property type="entry name" value="AcrB_DN_DC_subdom"/>
</dbReference>
<evidence type="ECO:0000256" key="2">
    <source>
        <dbReference type="ARBA" id="ARBA00007613"/>
    </source>
</evidence>
<dbReference type="GO" id="GO:0015562">
    <property type="term" value="F:efflux transmembrane transporter activity"/>
    <property type="evidence" value="ECO:0007669"/>
    <property type="project" value="InterPro"/>
</dbReference>
<organism evidence="9 10">
    <name type="scientific">Sphingobacterium multivorum</name>
    <dbReference type="NCBI Taxonomy" id="28454"/>
    <lineage>
        <taxon>Bacteria</taxon>
        <taxon>Pseudomonadati</taxon>
        <taxon>Bacteroidota</taxon>
        <taxon>Sphingobacteriia</taxon>
        <taxon>Sphingobacteriales</taxon>
        <taxon>Sphingobacteriaceae</taxon>
        <taxon>Sphingobacterium</taxon>
    </lineage>
</organism>
<protein>
    <submittedName>
        <fullName evidence="9">Cation efflux system protein CzcA</fullName>
    </submittedName>
</protein>
<evidence type="ECO:0000256" key="8">
    <source>
        <dbReference type="ARBA" id="ARBA00023136"/>
    </source>
</evidence>
<dbReference type="GO" id="GO:0008324">
    <property type="term" value="F:monoatomic cation transmembrane transporter activity"/>
    <property type="evidence" value="ECO:0007669"/>
    <property type="project" value="InterPro"/>
</dbReference>
<proteinExistence type="inferred from homology"/>
<evidence type="ECO:0000313" key="9">
    <source>
        <dbReference type="EMBL" id="SPZ92551.1"/>
    </source>
</evidence>
<dbReference type="SUPFAM" id="SSF82693">
    <property type="entry name" value="Multidrug efflux transporter AcrB pore domain, PN1, PN2, PC1 and PC2 subdomains"/>
    <property type="match status" value="3"/>
</dbReference>
<evidence type="ECO:0000256" key="3">
    <source>
        <dbReference type="ARBA" id="ARBA00010942"/>
    </source>
</evidence>
<dbReference type="Gene3D" id="3.30.70.1320">
    <property type="entry name" value="Multidrug efflux transporter AcrB pore domain like"/>
    <property type="match status" value="1"/>
</dbReference>
<dbReference type="Pfam" id="PF02321">
    <property type="entry name" value="OEP"/>
    <property type="match status" value="1"/>
</dbReference>
<evidence type="ECO:0000256" key="6">
    <source>
        <dbReference type="ARBA" id="ARBA00022692"/>
    </source>
</evidence>
<keyword evidence="4" id="KW-0813">Transport</keyword>
<dbReference type="EMBL" id="UAUU01000011">
    <property type="protein sequence ID" value="SPZ92551.1"/>
    <property type="molecule type" value="Genomic_DNA"/>
</dbReference>
<dbReference type="Gene3D" id="1.20.1640.10">
    <property type="entry name" value="Multidrug efflux transporter AcrB transmembrane domain"/>
    <property type="match status" value="2"/>
</dbReference>